<name>A0AAW1KLT7_POPJA</name>
<protein>
    <submittedName>
        <fullName evidence="2">Uncharacterized protein</fullName>
    </submittedName>
</protein>
<gene>
    <name evidence="2" type="ORF">QE152_g21968</name>
</gene>
<keyword evidence="3" id="KW-1185">Reference proteome</keyword>
<organism evidence="2 3">
    <name type="scientific">Popillia japonica</name>
    <name type="common">Japanese beetle</name>
    <dbReference type="NCBI Taxonomy" id="7064"/>
    <lineage>
        <taxon>Eukaryota</taxon>
        <taxon>Metazoa</taxon>
        <taxon>Ecdysozoa</taxon>
        <taxon>Arthropoda</taxon>
        <taxon>Hexapoda</taxon>
        <taxon>Insecta</taxon>
        <taxon>Pterygota</taxon>
        <taxon>Neoptera</taxon>
        <taxon>Endopterygota</taxon>
        <taxon>Coleoptera</taxon>
        <taxon>Polyphaga</taxon>
        <taxon>Scarabaeiformia</taxon>
        <taxon>Scarabaeidae</taxon>
        <taxon>Rutelinae</taxon>
        <taxon>Popillia</taxon>
    </lineage>
</organism>
<sequence>MGQNYKQDRGSNVSFEDLLLKTVKQNATSSSSTKKRRVATGAEVIKHQKLEHLPMPENKAPSGKAIKKQKRKNRNRDSASSESSITPLYEESDNFLDFLSEDVFVTAAAEKLENFNLHAWLLVKYFTKKIIKYYTDQITEMYKPETEDVDTIIYENIEMFLPNPIEDRRGNLFTFGVEFSGLNIC</sequence>
<comment type="caution">
    <text evidence="2">The sequence shown here is derived from an EMBL/GenBank/DDBJ whole genome shotgun (WGS) entry which is preliminary data.</text>
</comment>
<dbReference type="EMBL" id="JASPKY010000209">
    <property type="protein sequence ID" value="KAK9720585.1"/>
    <property type="molecule type" value="Genomic_DNA"/>
</dbReference>
<dbReference type="AlphaFoldDB" id="A0AAW1KLT7"/>
<reference evidence="2 3" key="1">
    <citation type="journal article" date="2024" name="BMC Genomics">
        <title>De novo assembly and annotation of Popillia japonica's genome with initial clues to its potential as an invasive pest.</title>
        <authorList>
            <person name="Cucini C."/>
            <person name="Boschi S."/>
            <person name="Funari R."/>
            <person name="Cardaioli E."/>
            <person name="Iannotti N."/>
            <person name="Marturano G."/>
            <person name="Paoli F."/>
            <person name="Bruttini M."/>
            <person name="Carapelli A."/>
            <person name="Frati F."/>
            <person name="Nardi F."/>
        </authorList>
    </citation>
    <scope>NUCLEOTIDE SEQUENCE [LARGE SCALE GENOMIC DNA]</scope>
    <source>
        <strain evidence="2">DMR45628</strain>
    </source>
</reference>
<feature type="compositionally biased region" description="Basic residues" evidence="1">
    <location>
        <begin position="65"/>
        <end position="74"/>
    </location>
</feature>
<feature type="region of interest" description="Disordered" evidence="1">
    <location>
        <begin position="25"/>
        <end position="84"/>
    </location>
</feature>
<accession>A0AAW1KLT7</accession>
<evidence type="ECO:0000313" key="3">
    <source>
        <dbReference type="Proteomes" id="UP001458880"/>
    </source>
</evidence>
<evidence type="ECO:0000256" key="1">
    <source>
        <dbReference type="SAM" id="MobiDB-lite"/>
    </source>
</evidence>
<dbReference type="Proteomes" id="UP001458880">
    <property type="component" value="Unassembled WGS sequence"/>
</dbReference>
<feature type="compositionally biased region" description="Basic and acidic residues" evidence="1">
    <location>
        <begin position="44"/>
        <end position="54"/>
    </location>
</feature>
<proteinExistence type="predicted"/>
<evidence type="ECO:0000313" key="2">
    <source>
        <dbReference type="EMBL" id="KAK9720585.1"/>
    </source>
</evidence>